<evidence type="ECO:0000313" key="6">
    <source>
        <dbReference type="Proteomes" id="UP000024816"/>
    </source>
</evidence>
<dbReference type="PROSITE" id="PS50887">
    <property type="entry name" value="GGDEF"/>
    <property type="match status" value="1"/>
</dbReference>
<dbReference type="RefSeq" id="WP_051597554.1">
    <property type="nucleotide sequence ID" value="NZ_ARYJ01000005.1"/>
</dbReference>
<dbReference type="InterPro" id="IPR000160">
    <property type="entry name" value="GGDEF_dom"/>
</dbReference>
<keyword evidence="3" id="KW-0812">Transmembrane</keyword>
<dbReference type="STRING" id="1280952.HJA_09589"/>
<dbReference type="eggNOG" id="COG3706">
    <property type="taxonomic scope" value="Bacteria"/>
</dbReference>
<evidence type="ECO:0000256" key="3">
    <source>
        <dbReference type="SAM" id="Phobius"/>
    </source>
</evidence>
<evidence type="ECO:0000256" key="1">
    <source>
        <dbReference type="ARBA" id="ARBA00012528"/>
    </source>
</evidence>
<keyword evidence="3" id="KW-1133">Transmembrane helix</keyword>
<dbReference type="EMBL" id="ARYJ01000005">
    <property type="protein sequence ID" value="KCZ88611.1"/>
    <property type="molecule type" value="Genomic_DNA"/>
</dbReference>
<feature type="transmembrane region" description="Helical" evidence="3">
    <location>
        <begin position="43"/>
        <end position="63"/>
    </location>
</feature>
<dbReference type="SMART" id="SM00267">
    <property type="entry name" value="GGDEF"/>
    <property type="match status" value="1"/>
</dbReference>
<dbReference type="EC" id="2.7.7.65" evidence="1"/>
<feature type="transmembrane region" description="Helical" evidence="3">
    <location>
        <begin position="12"/>
        <end position="31"/>
    </location>
</feature>
<dbReference type="SUPFAM" id="SSF55073">
    <property type="entry name" value="Nucleotide cyclase"/>
    <property type="match status" value="1"/>
</dbReference>
<protein>
    <recommendedName>
        <fullName evidence="1">diguanylate cyclase</fullName>
        <ecNumber evidence="1">2.7.7.65</ecNumber>
    </recommendedName>
</protein>
<keyword evidence="3" id="KW-0472">Membrane</keyword>
<feature type="domain" description="GGDEF" evidence="4">
    <location>
        <begin position="110"/>
        <end position="238"/>
    </location>
</feature>
<sequence>MPPRDVRRAVRTGAIITMASVFFSFFPVWVWLQIDPVIRLQDIYISCIVIPALIAPTCSFFILRAQIRAQRLAEENHRLANHDELTGLPNRRAFFAQAGSLHSRSHRSTDIFACALADIDNFKCINDTHGHDRGDRVLKMLAAALADLSADNVVLARLGGEEFAVAGMFASEAAARIWLEALVREVEHRHPAGLPVTISLGWCVAEAGETLSSQLSRADHALYDAKARGKNRAVKARLDGARVVAAA</sequence>
<dbReference type="InterPro" id="IPR050469">
    <property type="entry name" value="Diguanylate_Cyclase"/>
</dbReference>
<evidence type="ECO:0000259" key="4">
    <source>
        <dbReference type="PROSITE" id="PS50887"/>
    </source>
</evidence>
<proteinExistence type="predicted"/>
<dbReference type="AlphaFoldDB" id="A0A059FDJ7"/>
<comment type="catalytic activity">
    <reaction evidence="2">
        <text>2 GTP = 3',3'-c-di-GMP + 2 diphosphate</text>
        <dbReference type="Rhea" id="RHEA:24898"/>
        <dbReference type="ChEBI" id="CHEBI:33019"/>
        <dbReference type="ChEBI" id="CHEBI:37565"/>
        <dbReference type="ChEBI" id="CHEBI:58805"/>
        <dbReference type="EC" id="2.7.7.65"/>
    </reaction>
</comment>
<organism evidence="5 6">
    <name type="scientific">Hyphomonas jannaschiana VP2</name>
    <dbReference type="NCBI Taxonomy" id="1280952"/>
    <lineage>
        <taxon>Bacteria</taxon>
        <taxon>Pseudomonadati</taxon>
        <taxon>Pseudomonadota</taxon>
        <taxon>Alphaproteobacteria</taxon>
        <taxon>Hyphomonadales</taxon>
        <taxon>Hyphomonadaceae</taxon>
        <taxon>Hyphomonas</taxon>
    </lineage>
</organism>
<dbReference type="Gene3D" id="3.30.70.270">
    <property type="match status" value="1"/>
</dbReference>
<dbReference type="PANTHER" id="PTHR45138">
    <property type="entry name" value="REGULATORY COMPONENTS OF SENSORY TRANSDUCTION SYSTEM"/>
    <property type="match status" value="1"/>
</dbReference>
<dbReference type="PANTHER" id="PTHR45138:SF9">
    <property type="entry name" value="DIGUANYLATE CYCLASE DGCM-RELATED"/>
    <property type="match status" value="1"/>
</dbReference>
<dbReference type="GO" id="GO:0052621">
    <property type="term" value="F:diguanylate cyclase activity"/>
    <property type="evidence" value="ECO:0007669"/>
    <property type="project" value="UniProtKB-EC"/>
</dbReference>
<keyword evidence="6" id="KW-1185">Reference proteome</keyword>
<name>A0A059FDJ7_9PROT</name>
<dbReference type="Pfam" id="PF00990">
    <property type="entry name" value="GGDEF"/>
    <property type="match status" value="1"/>
</dbReference>
<evidence type="ECO:0000256" key="2">
    <source>
        <dbReference type="ARBA" id="ARBA00034247"/>
    </source>
</evidence>
<dbReference type="NCBIfam" id="TIGR00254">
    <property type="entry name" value="GGDEF"/>
    <property type="match status" value="1"/>
</dbReference>
<dbReference type="InterPro" id="IPR043128">
    <property type="entry name" value="Rev_trsase/Diguanyl_cyclase"/>
</dbReference>
<dbReference type="PATRIC" id="fig|1280952.3.peg.1915"/>
<dbReference type="InterPro" id="IPR029787">
    <property type="entry name" value="Nucleotide_cyclase"/>
</dbReference>
<comment type="caution">
    <text evidence="5">The sequence shown here is derived from an EMBL/GenBank/DDBJ whole genome shotgun (WGS) entry which is preliminary data.</text>
</comment>
<gene>
    <name evidence="5" type="ORF">HJA_09589</name>
</gene>
<accession>A0A059FDJ7</accession>
<reference evidence="5 6" key="1">
    <citation type="journal article" date="2014" name="Antonie Van Leeuwenhoek">
        <title>Hyphomonas beringensis sp. nov. and Hyphomonas chukchiensis sp. nov., isolated from surface seawater of the Bering Sea and Chukchi Sea.</title>
        <authorList>
            <person name="Li C."/>
            <person name="Lai Q."/>
            <person name="Li G."/>
            <person name="Dong C."/>
            <person name="Wang J."/>
            <person name="Liao Y."/>
            <person name="Shao Z."/>
        </authorList>
    </citation>
    <scope>NUCLEOTIDE SEQUENCE [LARGE SCALE GENOMIC DNA]</scope>
    <source>
        <strain evidence="5 6">VP2</strain>
    </source>
</reference>
<dbReference type="Proteomes" id="UP000024816">
    <property type="component" value="Unassembled WGS sequence"/>
</dbReference>
<dbReference type="CDD" id="cd01949">
    <property type="entry name" value="GGDEF"/>
    <property type="match status" value="1"/>
</dbReference>
<evidence type="ECO:0000313" key="5">
    <source>
        <dbReference type="EMBL" id="KCZ88611.1"/>
    </source>
</evidence>